<sequence>MGTDSVDRELLDSALDRGYFETPPRVSVRELGEEFDLSEAEVRRRLSRTLATMLKERCEGDPDTGLLEDPATWAV</sequence>
<dbReference type="Gene3D" id="1.10.10.10">
    <property type="entry name" value="Winged helix-like DNA-binding domain superfamily/Winged helix DNA-binding domain"/>
    <property type="match status" value="1"/>
</dbReference>
<dbReference type="KEGG" id="hsn:DV733_01970"/>
<accession>A0A4D6HAI8</accession>
<dbReference type="GeneID" id="39846596"/>
<keyword evidence="5" id="KW-1185">Reference proteome</keyword>
<evidence type="ECO:0000313" key="5">
    <source>
        <dbReference type="Proteomes" id="UP000296706"/>
    </source>
</evidence>
<feature type="domain" description="HTH bat-type" evidence="3">
    <location>
        <begin position="8"/>
        <end position="50"/>
    </location>
</feature>
<organism evidence="4 5">
    <name type="scientific">Halapricum salinum</name>
    <dbReference type="NCBI Taxonomy" id="1457250"/>
    <lineage>
        <taxon>Archaea</taxon>
        <taxon>Methanobacteriati</taxon>
        <taxon>Methanobacteriota</taxon>
        <taxon>Stenosarchaea group</taxon>
        <taxon>Halobacteria</taxon>
        <taxon>Halobacteriales</taxon>
        <taxon>Haloarculaceae</taxon>
        <taxon>Halapricum</taxon>
    </lineage>
</organism>
<gene>
    <name evidence="4" type="ORF">DV733_01970</name>
</gene>
<evidence type="ECO:0000259" key="3">
    <source>
        <dbReference type="Pfam" id="PF04967"/>
    </source>
</evidence>
<keyword evidence="2" id="KW-0804">Transcription</keyword>
<protein>
    <submittedName>
        <fullName evidence="4">AsnC family transcriptional regulator</fullName>
    </submittedName>
</protein>
<reference evidence="4 5" key="1">
    <citation type="journal article" date="2019" name="Nat. Commun.">
        <title>A new type of DNA phosphorothioation-based antiviral system in archaea.</title>
        <authorList>
            <person name="Xiong L."/>
            <person name="Liu S."/>
            <person name="Chen S."/>
            <person name="Xiao Y."/>
            <person name="Zhu B."/>
            <person name="Gao Y."/>
            <person name="Zhang Y."/>
            <person name="Chen B."/>
            <person name="Luo J."/>
            <person name="Deng Z."/>
            <person name="Chen X."/>
            <person name="Wang L."/>
            <person name="Chen S."/>
        </authorList>
    </citation>
    <scope>NUCLEOTIDE SEQUENCE [LARGE SCALE GENOMIC DNA]</scope>
    <source>
        <strain evidence="4 5">CBA1105</strain>
    </source>
</reference>
<evidence type="ECO:0000313" key="4">
    <source>
        <dbReference type="EMBL" id="QCC50062.1"/>
    </source>
</evidence>
<dbReference type="STRING" id="1457250.GCA_000755225_02690"/>
<evidence type="ECO:0000256" key="1">
    <source>
        <dbReference type="ARBA" id="ARBA00023015"/>
    </source>
</evidence>
<name>A0A4D6HAI8_9EURY</name>
<dbReference type="InterPro" id="IPR007050">
    <property type="entry name" value="HTH_bacterioopsin"/>
</dbReference>
<dbReference type="Proteomes" id="UP000296706">
    <property type="component" value="Chromosome"/>
</dbReference>
<dbReference type="RefSeq" id="WP_049993506.1">
    <property type="nucleotide sequence ID" value="NZ_CP031310.1"/>
</dbReference>
<dbReference type="EMBL" id="CP031310">
    <property type="protein sequence ID" value="QCC50062.1"/>
    <property type="molecule type" value="Genomic_DNA"/>
</dbReference>
<keyword evidence="1" id="KW-0805">Transcription regulation</keyword>
<dbReference type="Pfam" id="PF04967">
    <property type="entry name" value="HTH_10"/>
    <property type="match status" value="1"/>
</dbReference>
<dbReference type="AlphaFoldDB" id="A0A4D6HAI8"/>
<evidence type="ECO:0000256" key="2">
    <source>
        <dbReference type="ARBA" id="ARBA00023163"/>
    </source>
</evidence>
<proteinExistence type="predicted"/>
<dbReference type="OrthoDB" id="156233at2157"/>
<dbReference type="InterPro" id="IPR036388">
    <property type="entry name" value="WH-like_DNA-bd_sf"/>
</dbReference>